<evidence type="ECO:0000259" key="2">
    <source>
        <dbReference type="PROSITE" id="PS50110"/>
    </source>
</evidence>
<feature type="domain" description="HTH LytTR-type" evidence="3">
    <location>
        <begin position="150"/>
        <end position="235"/>
    </location>
</feature>
<evidence type="ECO:0000256" key="1">
    <source>
        <dbReference type="PROSITE-ProRule" id="PRU00169"/>
    </source>
</evidence>
<dbReference type="Gene3D" id="2.40.50.1020">
    <property type="entry name" value="LytTr DNA-binding domain"/>
    <property type="match status" value="1"/>
</dbReference>
<proteinExistence type="predicted"/>
<sequence>MNKLFSCIIIDDEPAAIRLLEKYCSKVSFLEVKNTFTNPLEGLKYLESEPVDLVFLDIQMPEITGIQLSKIINKKTKIIFTTAYPQFALDSYEVAALDYLLKPVDFERFYKSVSKLRVTNDTEIGINRKNAEEFFFFKTDGKNKYAKVFLEDIIYIESLKNYIAIHLQDQQIITYNTLKHFKETLPSSDFIQIHKSYIISIKHIDKINNDTIWILSKELPIGNTYRKSFFETIDNHQF</sequence>
<name>A0A1H7GRL1_AQUAM</name>
<dbReference type="Proteomes" id="UP000198521">
    <property type="component" value="Unassembled WGS sequence"/>
</dbReference>
<dbReference type="InterPro" id="IPR001789">
    <property type="entry name" value="Sig_transdc_resp-reg_receiver"/>
</dbReference>
<dbReference type="SMART" id="SM00448">
    <property type="entry name" value="REC"/>
    <property type="match status" value="1"/>
</dbReference>
<keyword evidence="5" id="KW-1185">Reference proteome</keyword>
<dbReference type="SUPFAM" id="SSF52172">
    <property type="entry name" value="CheY-like"/>
    <property type="match status" value="1"/>
</dbReference>
<reference evidence="4 5" key="1">
    <citation type="submission" date="2016-10" db="EMBL/GenBank/DDBJ databases">
        <authorList>
            <person name="de Groot N.N."/>
        </authorList>
    </citation>
    <scope>NUCLEOTIDE SEQUENCE [LARGE SCALE GENOMIC DNA]</scope>
    <source>
        <strain evidence="4 5">DSM 25232</strain>
    </source>
</reference>
<feature type="domain" description="Response regulatory" evidence="2">
    <location>
        <begin position="6"/>
        <end position="117"/>
    </location>
</feature>
<gene>
    <name evidence="4" type="ORF">SAMN04487910_0402</name>
</gene>
<dbReference type="OrthoDB" id="2168082at2"/>
<dbReference type="InterPro" id="IPR011006">
    <property type="entry name" value="CheY-like_superfamily"/>
</dbReference>
<dbReference type="SMART" id="SM00850">
    <property type="entry name" value="LytTR"/>
    <property type="match status" value="1"/>
</dbReference>
<dbReference type="PANTHER" id="PTHR37299">
    <property type="entry name" value="TRANSCRIPTIONAL REGULATOR-RELATED"/>
    <property type="match status" value="1"/>
</dbReference>
<evidence type="ECO:0000313" key="4">
    <source>
        <dbReference type="EMBL" id="SEK38525.1"/>
    </source>
</evidence>
<dbReference type="AlphaFoldDB" id="A0A1H7GRL1"/>
<feature type="modified residue" description="4-aspartylphosphate" evidence="1">
    <location>
        <position position="57"/>
    </location>
</feature>
<dbReference type="GO" id="GO:0003677">
    <property type="term" value="F:DNA binding"/>
    <property type="evidence" value="ECO:0007669"/>
    <property type="project" value="InterPro"/>
</dbReference>
<dbReference type="PROSITE" id="PS50930">
    <property type="entry name" value="HTH_LYTTR"/>
    <property type="match status" value="1"/>
</dbReference>
<evidence type="ECO:0000313" key="5">
    <source>
        <dbReference type="Proteomes" id="UP000198521"/>
    </source>
</evidence>
<keyword evidence="1" id="KW-0597">Phosphoprotein</keyword>
<dbReference type="GO" id="GO:0000156">
    <property type="term" value="F:phosphorelay response regulator activity"/>
    <property type="evidence" value="ECO:0007669"/>
    <property type="project" value="InterPro"/>
</dbReference>
<dbReference type="PROSITE" id="PS50110">
    <property type="entry name" value="RESPONSE_REGULATORY"/>
    <property type="match status" value="1"/>
</dbReference>
<dbReference type="RefSeq" id="WP_091404812.1">
    <property type="nucleotide sequence ID" value="NZ_FOAB01000001.1"/>
</dbReference>
<evidence type="ECO:0000259" key="3">
    <source>
        <dbReference type="PROSITE" id="PS50930"/>
    </source>
</evidence>
<accession>A0A1H7GRL1</accession>
<dbReference type="InterPro" id="IPR007492">
    <property type="entry name" value="LytTR_DNA-bd_dom"/>
</dbReference>
<dbReference type="Gene3D" id="3.40.50.2300">
    <property type="match status" value="1"/>
</dbReference>
<protein>
    <submittedName>
        <fullName evidence="4">Two component transcriptional regulator, LytTR family</fullName>
    </submittedName>
</protein>
<organism evidence="4 5">
    <name type="scientific">Aquimarina amphilecti</name>
    <dbReference type="NCBI Taxonomy" id="1038014"/>
    <lineage>
        <taxon>Bacteria</taxon>
        <taxon>Pseudomonadati</taxon>
        <taxon>Bacteroidota</taxon>
        <taxon>Flavobacteriia</taxon>
        <taxon>Flavobacteriales</taxon>
        <taxon>Flavobacteriaceae</taxon>
        <taxon>Aquimarina</taxon>
    </lineage>
</organism>
<dbReference type="InterPro" id="IPR046947">
    <property type="entry name" value="LytR-like"/>
</dbReference>
<dbReference type="STRING" id="1038014.SAMN04487910_0402"/>
<dbReference type="PANTHER" id="PTHR37299:SF1">
    <property type="entry name" value="STAGE 0 SPORULATION PROTEIN A HOMOLOG"/>
    <property type="match status" value="1"/>
</dbReference>
<dbReference type="Pfam" id="PF04397">
    <property type="entry name" value="LytTR"/>
    <property type="match status" value="1"/>
</dbReference>
<dbReference type="EMBL" id="FOAB01000001">
    <property type="protein sequence ID" value="SEK38525.1"/>
    <property type="molecule type" value="Genomic_DNA"/>
</dbReference>
<dbReference type="Pfam" id="PF00072">
    <property type="entry name" value="Response_reg"/>
    <property type="match status" value="1"/>
</dbReference>